<dbReference type="PANTHER" id="PTHR28474:SF1">
    <property type="entry name" value="TRANSMEMBRANE PROTEIN 72"/>
    <property type="match status" value="1"/>
</dbReference>
<sequence>MSDREKDRILTTSPTKTPPFLRNITIIARLSTLATLAVMWAAAIYVVQDKDRATQYVGFYLIGASVVVTFFEATWIINKSACCRQEGCCCFCWQLVMWVDNWKKGILYLLIAFPVFLEGMRTVLGIVSGFLLIVCGLLYILKTFKDGIVYTVTETQYIPTTTPVIKLVTHEISTQTDDQQYYQQLGANH</sequence>
<keyword evidence="3" id="KW-1185">Reference proteome</keyword>
<protein>
    <recommendedName>
        <fullName evidence="4">Transmembrane protein</fullName>
    </recommendedName>
</protein>
<dbReference type="PANTHER" id="PTHR28474">
    <property type="entry name" value="TRANSMEMBRANE PROTEIN 72"/>
    <property type="match status" value="1"/>
</dbReference>
<organism evidence="2 3">
    <name type="scientific">Magallana gigas</name>
    <name type="common">Pacific oyster</name>
    <name type="synonym">Crassostrea gigas</name>
    <dbReference type="NCBI Taxonomy" id="29159"/>
    <lineage>
        <taxon>Eukaryota</taxon>
        <taxon>Metazoa</taxon>
        <taxon>Spiralia</taxon>
        <taxon>Lophotrochozoa</taxon>
        <taxon>Mollusca</taxon>
        <taxon>Bivalvia</taxon>
        <taxon>Autobranchia</taxon>
        <taxon>Pteriomorphia</taxon>
        <taxon>Ostreida</taxon>
        <taxon>Ostreoidea</taxon>
        <taxon>Ostreidae</taxon>
        <taxon>Magallana</taxon>
    </lineage>
</organism>
<keyword evidence="1" id="KW-0812">Transmembrane</keyword>
<keyword evidence="1" id="KW-0472">Membrane</keyword>
<dbReference type="Pfam" id="PF16054">
    <property type="entry name" value="TMEM72"/>
    <property type="match status" value="1"/>
</dbReference>
<evidence type="ECO:0008006" key="4">
    <source>
        <dbReference type="Google" id="ProtNLM"/>
    </source>
</evidence>
<proteinExistence type="predicted"/>
<dbReference type="OMA" id="ACCVREG"/>
<evidence type="ECO:0000313" key="3">
    <source>
        <dbReference type="Proteomes" id="UP000005408"/>
    </source>
</evidence>
<evidence type="ECO:0000313" key="2">
    <source>
        <dbReference type="EnsemblMetazoa" id="G34624.1:cds"/>
    </source>
</evidence>
<dbReference type="AlphaFoldDB" id="A0A8W8MQ72"/>
<dbReference type="OrthoDB" id="5946061at2759"/>
<feature type="transmembrane region" description="Helical" evidence="1">
    <location>
        <begin position="26"/>
        <end position="47"/>
    </location>
</feature>
<dbReference type="InterPro" id="IPR032055">
    <property type="entry name" value="TMEM72"/>
</dbReference>
<reference evidence="2" key="1">
    <citation type="submission" date="2022-08" db="UniProtKB">
        <authorList>
            <consortium name="EnsemblMetazoa"/>
        </authorList>
    </citation>
    <scope>IDENTIFICATION</scope>
    <source>
        <strain evidence="2">05x7-T-G4-1.051#20</strain>
    </source>
</reference>
<keyword evidence="1" id="KW-1133">Transmembrane helix</keyword>
<feature type="transmembrane region" description="Helical" evidence="1">
    <location>
        <begin position="59"/>
        <end position="77"/>
    </location>
</feature>
<dbReference type="Proteomes" id="UP000005408">
    <property type="component" value="Unassembled WGS sequence"/>
</dbReference>
<dbReference type="EnsemblMetazoa" id="G34624.1">
    <property type="protein sequence ID" value="G34624.1:cds"/>
    <property type="gene ID" value="G34624"/>
</dbReference>
<accession>A0A8W8MQ72</accession>
<name>A0A8W8MQ72_MAGGI</name>
<feature type="transmembrane region" description="Helical" evidence="1">
    <location>
        <begin position="123"/>
        <end position="141"/>
    </location>
</feature>
<evidence type="ECO:0000256" key="1">
    <source>
        <dbReference type="SAM" id="Phobius"/>
    </source>
</evidence>